<gene>
    <name evidence="2" type="ORF">BCR35DRAFT_304690</name>
</gene>
<protein>
    <submittedName>
        <fullName evidence="2">Uncharacterized protein</fullName>
    </submittedName>
</protein>
<organism evidence="2 3">
    <name type="scientific">Leucosporidium creatinivorum</name>
    <dbReference type="NCBI Taxonomy" id="106004"/>
    <lineage>
        <taxon>Eukaryota</taxon>
        <taxon>Fungi</taxon>
        <taxon>Dikarya</taxon>
        <taxon>Basidiomycota</taxon>
        <taxon>Pucciniomycotina</taxon>
        <taxon>Microbotryomycetes</taxon>
        <taxon>Leucosporidiales</taxon>
        <taxon>Leucosporidium</taxon>
    </lineage>
</organism>
<dbReference type="InParanoid" id="A0A1Y2F5X6"/>
<keyword evidence="1" id="KW-0472">Membrane</keyword>
<keyword evidence="1" id="KW-0812">Transmembrane</keyword>
<feature type="transmembrane region" description="Helical" evidence="1">
    <location>
        <begin position="30"/>
        <end position="54"/>
    </location>
</feature>
<dbReference type="EMBL" id="MCGR01000027">
    <property type="protein sequence ID" value="ORY79292.1"/>
    <property type="molecule type" value="Genomic_DNA"/>
</dbReference>
<evidence type="ECO:0000313" key="3">
    <source>
        <dbReference type="Proteomes" id="UP000193467"/>
    </source>
</evidence>
<dbReference type="AlphaFoldDB" id="A0A1Y2F5X6"/>
<evidence type="ECO:0000313" key="2">
    <source>
        <dbReference type="EMBL" id="ORY79292.1"/>
    </source>
</evidence>
<dbReference type="Proteomes" id="UP000193467">
    <property type="component" value="Unassembled WGS sequence"/>
</dbReference>
<sequence>MAQTTEQTPLLSSTTAAPIAGAHYATARRFVLYQLVSLLSTVDGLCGTFALQRFNAKQVLAATYGATIDFHQGWLAGALLTGGGALAGLSCGIVFIVMMLHPSHHETRSTVVMKELGFTVVLLALLAACIFATVIFATGHATLYTPGLSKAIRHELLGELGSLRYKDSVPALLFIIIGWVMWLFLGASLLLVSMTGRHVLKNGPVLDAPKNLPERLAHRYLGPILVKVGLVTSL</sequence>
<evidence type="ECO:0000256" key="1">
    <source>
        <dbReference type="SAM" id="Phobius"/>
    </source>
</evidence>
<name>A0A1Y2F5X6_9BASI</name>
<feature type="transmembrane region" description="Helical" evidence="1">
    <location>
        <begin position="171"/>
        <end position="192"/>
    </location>
</feature>
<keyword evidence="1" id="KW-1133">Transmembrane helix</keyword>
<feature type="transmembrane region" description="Helical" evidence="1">
    <location>
        <begin position="118"/>
        <end position="139"/>
    </location>
</feature>
<accession>A0A1Y2F5X6</accession>
<reference evidence="2 3" key="1">
    <citation type="submission" date="2016-07" db="EMBL/GenBank/DDBJ databases">
        <title>Pervasive Adenine N6-methylation of Active Genes in Fungi.</title>
        <authorList>
            <consortium name="DOE Joint Genome Institute"/>
            <person name="Mondo S.J."/>
            <person name="Dannebaum R.O."/>
            <person name="Kuo R.C."/>
            <person name="Labutti K."/>
            <person name="Haridas S."/>
            <person name="Kuo A."/>
            <person name="Salamov A."/>
            <person name="Ahrendt S.R."/>
            <person name="Lipzen A."/>
            <person name="Sullivan W."/>
            <person name="Andreopoulos W.B."/>
            <person name="Clum A."/>
            <person name="Lindquist E."/>
            <person name="Daum C."/>
            <person name="Ramamoorthy G.K."/>
            <person name="Gryganskyi A."/>
            <person name="Culley D."/>
            <person name="Magnuson J.K."/>
            <person name="James T.Y."/>
            <person name="O'Malley M.A."/>
            <person name="Stajich J.E."/>
            <person name="Spatafora J.W."/>
            <person name="Visel A."/>
            <person name="Grigoriev I.V."/>
        </authorList>
    </citation>
    <scope>NUCLEOTIDE SEQUENCE [LARGE SCALE GENOMIC DNA]</scope>
    <source>
        <strain evidence="2 3">62-1032</strain>
    </source>
</reference>
<keyword evidence="3" id="KW-1185">Reference proteome</keyword>
<proteinExistence type="predicted"/>
<feature type="transmembrane region" description="Helical" evidence="1">
    <location>
        <begin position="74"/>
        <end position="97"/>
    </location>
</feature>
<comment type="caution">
    <text evidence="2">The sequence shown here is derived from an EMBL/GenBank/DDBJ whole genome shotgun (WGS) entry which is preliminary data.</text>
</comment>